<evidence type="ECO:0000256" key="2">
    <source>
        <dbReference type="ARBA" id="ARBA00023015"/>
    </source>
</evidence>
<dbReference type="PROSITE" id="PS50931">
    <property type="entry name" value="HTH_LYSR"/>
    <property type="match status" value="1"/>
</dbReference>
<dbReference type="InterPro" id="IPR005119">
    <property type="entry name" value="LysR_subst-bd"/>
</dbReference>
<evidence type="ECO:0000256" key="4">
    <source>
        <dbReference type="ARBA" id="ARBA00023163"/>
    </source>
</evidence>
<dbReference type="HOGENOM" id="CLU_039613_16_1_6"/>
<keyword evidence="4" id="KW-0804">Transcription</keyword>
<evidence type="ECO:0000313" key="7">
    <source>
        <dbReference type="Proteomes" id="UP000029986"/>
    </source>
</evidence>
<dbReference type="GO" id="GO:0006351">
    <property type="term" value="P:DNA-templated transcription"/>
    <property type="evidence" value="ECO:0007669"/>
    <property type="project" value="TreeGrafter"/>
</dbReference>
<dbReference type="PATRIC" id="fig|1453496.5.peg.390"/>
<sequence>MRLNFSDFAPFIVVARHKSFRAAGDELGLSPSAISHAIKQLEQRLKIRLFNRTTRSVALTEAGKSLYDRMRPAFDEINTMIDEVNCFRDLPMGTLKINAARVAAKLFLIPLVVGFSRQYPDIKVEITTDDKLADIVGEAFDAGVRPSAIVEKDMIAIPIGPPVKFAVVATPDYFIQHGKPTHPRELVDHQSVIFRFPSGRPYHWEFYGPEGKLEVAPNGNIILDDVDAMLDATLLGAGIGFLYYNQVKSHLESGRLVSVLDEWLPERPGFQLYYPSRQYMTCGLRAFVDYIKSA</sequence>
<dbReference type="eggNOG" id="COG0583">
    <property type="taxonomic scope" value="Bacteria"/>
</dbReference>
<feature type="domain" description="HTH lysR-type" evidence="5">
    <location>
        <begin position="3"/>
        <end position="60"/>
    </location>
</feature>
<keyword evidence="2" id="KW-0805">Transcription regulation</keyword>
<dbReference type="Proteomes" id="UP000029986">
    <property type="component" value="Chromosome"/>
</dbReference>
<reference evidence="6 7" key="1">
    <citation type="journal article" date="2014" name="Gut Pathog.">
        <title>Gene clusters of Hafnia alvei strain FB1 important in survival and pathogenesis: a draft genome perspective.</title>
        <authorList>
            <person name="Tan J.Y."/>
            <person name="Yin W.F."/>
            <person name="Chan K.G."/>
        </authorList>
    </citation>
    <scope>NUCLEOTIDE SEQUENCE [LARGE SCALE GENOMIC DNA]</scope>
    <source>
        <strain evidence="6 7">FB1</strain>
    </source>
</reference>
<dbReference type="PANTHER" id="PTHR30537:SF1">
    <property type="entry name" value="HTH-TYPE TRANSCRIPTIONAL REGULATOR PGRR"/>
    <property type="match status" value="1"/>
</dbReference>
<proteinExistence type="inferred from homology"/>
<gene>
    <name evidence="6" type="ORF">AT03_01955</name>
</gene>
<accession>A0A097QXS1</accession>
<dbReference type="AlphaFoldDB" id="A0A097QXS1"/>
<dbReference type="Pfam" id="PF03466">
    <property type="entry name" value="LysR_substrate"/>
    <property type="match status" value="1"/>
</dbReference>
<dbReference type="SUPFAM" id="SSF53850">
    <property type="entry name" value="Periplasmic binding protein-like II"/>
    <property type="match status" value="1"/>
</dbReference>
<dbReference type="GO" id="GO:0043565">
    <property type="term" value="F:sequence-specific DNA binding"/>
    <property type="evidence" value="ECO:0007669"/>
    <property type="project" value="TreeGrafter"/>
</dbReference>
<dbReference type="FunFam" id="1.10.10.10:FF:000001">
    <property type="entry name" value="LysR family transcriptional regulator"/>
    <property type="match status" value="1"/>
</dbReference>
<dbReference type="InterPro" id="IPR036388">
    <property type="entry name" value="WH-like_DNA-bd_sf"/>
</dbReference>
<organism evidence="6 7">
    <name type="scientific">Hafnia alvei FB1</name>
    <dbReference type="NCBI Taxonomy" id="1453496"/>
    <lineage>
        <taxon>Bacteria</taxon>
        <taxon>Pseudomonadati</taxon>
        <taxon>Pseudomonadota</taxon>
        <taxon>Gammaproteobacteria</taxon>
        <taxon>Enterobacterales</taxon>
        <taxon>Hafniaceae</taxon>
        <taxon>Hafnia</taxon>
    </lineage>
</organism>
<dbReference type="Pfam" id="PF00126">
    <property type="entry name" value="HTH_1"/>
    <property type="match status" value="1"/>
</dbReference>
<dbReference type="OrthoDB" id="9813056at2"/>
<dbReference type="Gene3D" id="1.10.10.10">
    <property type="entry name" value="Winged helix-like DNA-binding domain superfamily/Winged helix DNA-binding domain"/>
    <property type="match status" value="1"/>
</dbReference>
<keyword evidence="7" id="KW-1185">Reference proteome</keyword>
<name>A0A097QXS1_HAFAL</name>
<dbReference type="RefSeq" id="WP_025802189.1">
    <property type="nucleotide sequence ID" value="NZ_CP009706.1"/>
</dbReference>
<dbReference type="CDD" id="cd08474">
    <property type="entry name" value="PBP2_CrgA_like_5"/>
    <property type="match status" value="1"/>
</dbReference>
<dbReference type="GO" id="GO:0003700">
    <property type="term" value="F:DNA-binding transcription factor activity"/>
    <property type="evidence" value="ECO:0007669"/>
    <property type="project" value="InterPro"/>
</dbReference>
<dbReference type="PANTHER" id="PTHR30537">
    <property type="entry name" value="HTH-TYPE TRANSCRIPTIONAL REGULATOR"/>
    <property type="match status" value="1"/>
</dbReference>
<comment type="similarity">
    <text evidence="1">Belongs to the LysR transcriptional regulatory family.</text>
</comment>
<dbReference type="InterPro" id="IPR058163">
    <property type="entry name" value="LysR-type_TF_proteobact-type"/>
</dbReference>
<dbReference type="Gene3D" id="3.40.190.290">
    <property type="match status" value="1"/>
</dbReference>
<dbReference type="InterPro" id="IPR000847">
    <property type="entry name" value="LysR_HTH_N"/>
</dbReference>
<evidence type="ECO:0000256" key="3">
    <source>
        <dbReference type="ARBA" id="ARBA00023125"/>
    </source>
</evidence>
<evidence type="ECO:0000256" key="1">
    <source>
        <dbReference type="ARBA" id="ARBA00009437"/>
    </source>
</evidence>
<dbReference type="EMBL" id="CP009706">
    <property type="protein sequence ID" value="AIU71275.1"/>
    <property type="molecule type" value="Genomic_DNA"/>
</dbReference>
<dbReference type="InterPro" id="IPR036390">
    <property type="entry name" value="WH_DNA-bd_sf"/>
</dbReference>
<keyword evidence="3" id="KW-0238">DNA-binding</keyword>
<dbReference type="KEGG" id="hav:AT03_01955"/>
<dbReference type="SUPFAM" id="SSF46785">
    <property type="entry name" value="Winged helix' DNA-binding domain"/>
    <property type="match status" value="1"/>
</dbReference>
<evidence type="ECO:0000313" key="6">
    <source>
        <dbReference type="EMBL" id="AIU71275.1"/>
    </source>
</evidence>
<protein>
    <submittedName>
        <fullName evidence="6">LysR family transcriptional regulator</fullName>
    </submittedName>
</protein>
<evidence type="ECO:0000259" key="5">
    <source>
        <dbReference type="PROSITE" id="PS50931"/>
    </source>
</evidence>